<organism evidence="1 2">
    <name type="scientific">Nonomuraea soli</name>
    <dbReference type="NCBI Taxonomy" id="1032476"/>
    <lineage>
        <taxon>Bacteria</taxon>
        <taxon>Bacillati</taxon>
        <taxon>Actinomycetota</taxon>
        <taxon>Actinomycetes</taxon>
        <taxon>Streptosporangiales</taxon>
        <taxon>Streptosporangiaceae</taxon>
        <taxon>Nonomuraea</taxon>
    </lineage>
</organism>
<comment type="caution">
    <text evidence="1">The sequence shown here is derived from an EMBL/GenBank/DDBJ whole genome shotgun (WGS) entry which is preliminary data.</text>
</comment>
<gene>
    <name evidence="1" type="ORF">HNR30_001824</name>
</gene>
<dbReference type="AlphaFoldDB" id="A0A7W0HP44"/>
<dbReference type="SMART" id="SM00028">
    <property type="entry name" value="TPR"/>
    <property type="match status" value="7"/>
</dbReference>
<proteinExistence type="predicted"/>
<sequence>MSAHDLLEQARELPYGEAKAILLERAVKEAEAEGDPELLFFARLQLTGAYQHGGEPGKSFAVFSRNLAARDADPGLYTGGLHDTLLWHFKWIASDTRSFPEIPLKRSLDVLDDMERRYTEAGHGLHAVHAQRAYLARHLGDREAAEECYRRWVTTPRDEMSDCAGCDPTGQVAHLAWTGRDEEAVALAEPVLSGELTCTEQPQDILTELLLPYLRTGRHAEAAAAHLRAYRIIAGQVHNLLEIGRHLEFCALSGNESRGLEILQRELPLLERPPSPYAELSFSACAALLLGRLESLGQGLAAAGDTTVRELRARLERRAFELADRFDARNGTTGVGDALRGRLAREPLADYVPLVPHARRVTPPPPVVAPVGHSPEELLELATQAWRTGDLPAAFAAWERYDQVGGELNAGRLDGLGLAAAVQGDPEAAERHWRKAAELHADPALAQASLGRLGLLSEEGLPLVESSHAYLAEHGTPSQRAASRLRLAQAYARAGRLDEAVALLEGHDDGESLALLARMVEPERALELFGSARAALRAEGHTGQLARASLLHAQLIRHHGGQLDDLLGAYAEALSRRIEPELRAMAHAGRGEVLVEVGRAAEAVDDLVEAVAAFTALGERQAATHLRADLAAAYLAAERPSEAAVTAEEALAMLEPDAAEPRCQARWVRAHALRMLGDRQGALVDFQALIEEYDNPWQSARAADMAGRLLEELDRDDEAARSFTLASDRYLPDDPAASAIALRRAALSLFWSGSPALETSERAVAALEGTDEPFELAVALYDQARILAGLSRTGEALAAAERARDRFAALDEDGAVETVTDLIDGLMD</sequence>
<reference evidence="1 2" key="1">
    <citation type="submission" date="2020-07" db="EMBL/GenBank/DDBJ databases">
        <title>Genomic Encyclopedia of Type Strains, Phase IV (KMG-IV): sequencing the most valuable type-strain genomes for metagenomic binning, comparative biology and taxonomic classification.</title>
        <authorList>
            <person name="Goeker M."/>
        </authorList>
    </citation>
    <scope>NUCLEOTIDE SEQUENCE [LARGE SCALE GENOMIC DNA]</scope>
    <source>
        <strain evidence="1 2">DSM 45533</strain>
    </source>
</reference>
<dbReference type="InterPro" id="IPR011990">
    <property type="entry name" value="TPR-like_helical_dom_sf"/>
</dbReference>
<dbReference type="EMBL" id="JACDUR010000002">
    <property type="protein sequence ID" value="MBA2890483.1"/>
    <property type="molecule type" value="Genomic_DNA"/>
</dbReference>
<dbReference type="InterPro" id="IPR019734">
    <property type="entry name" value="TPR_rpt"/>
</dbReference>
<dbReference type="RefSeq" id="WP_181609303.1">
    <property type="nucleotide sequence ID" value="NZ_BAABAM010000006.1"/>
</dbReference>
<keyword evidence="2" id="KW-1185">Reference proteome</keyword>
<protein>
    <submittedName>
        <fullName evidence="1">Tetratricopeptide (TPR) repeat protein</fullName>
    </submittedName>
</protein>
<dbReference type="SUPFAM" id="SSF81901">
    <property type="entry name" value="HCP-like"/>
    <property type="match status" value="1"/>
</dbReference>
<accession>A0A7W0HP44</accession>
<evidence type="ECO:0000313" key="1">
    <source>
        <dbReference type="EMBL" id="MBA2890483.1"/>
    </source>
</evidence>
<dbReference type="Proteomes" id="UP000530928">
    <property type="component" value="Unassembled WGS sequence"/>
</dbReference>
<dbReference type="Gene3D" id="1.25.40.10">
    <property type="entry name" value="Tetratricopeptide repeat domain"/>
    <property type="match status" value="3"/>
</dbReference>
<evidence type="ECO:0000313" key="2">
    <source>
        <dbReference type="Proteomes" id="UP000530928"/>
    </source>
</evidence>
<name>A0A7W0HP44_9ACTN</name>